<dbReference type="Proteomes" id="UP000320585">
    <property type="component" value="Chromosome"/>
</dbReference>
<proteinExistence type="predicted"/>
<dbReference type="RefSeq" id="WP_143332259.1">
    <property type="nucleotide sequence ID" value="NZ_AP019697.1"/>
</dbReference>
<accession>A0A8D4UTL2</accession>
<sequence>MRRIKPENQIKRRIKELNDIFSAMDEDHKKVVTPLIDFAAHMEVNLRKLDEDLEKVGFVEEYSNGENQTGRKESTESRAYSTMIKNYTGVLRTLLSCLPESAQPAAKDELGEFLRSRMKR</sequence>
<name>A0A8D4UTL2_9FIRM</name>
<dbReference type="AlphaFoldDB" id="A0A8D4UTL2"/>
<protein>
    <submittedName>
        <fullName evidence="1">Uncharacterized protein</fullName>
    </submittedName>
</protein>
<dbReference type="GeneID" id="92715595"/>
<dbReference type="OrthoDB" id="3196710at2"/>
<evidence type="ECO:0000313" key="1">
    <source>
        <dbReference type="EMBL" id="BBK24437.1"/>
    </source>
</evidence>
<dbReference type="EMBL" id="AP019697">
    <property type="protein sequence ID" value="BBK24437.1"/>
    <property type="molecule type" value="Genomic_DNA"/>
</dbReference>
<organism evidence="1 2">
    <name type="scientific">Dialister hominis</name>
    <dbReference type="NCBI Taxonomy" id="2582419"/>
    <lineage>
        <taxon>Bacteria</taxon>
        <taxon>Bacillati</taxon>
        <taxon>Bacillota</taxon>
        <taxon>Negativicutes</taxon>
        <taxon>Veillonellales</taxon>
        <taxon>Veillonellaceae</taxon>
        <taxon>Dialister</taxon>
    </lineage>
</organism>
<reference evidence="2" key="1">
    <citation type="submission" date="2019-05" db="EMBL/GenBank/DDBJ databases">
        <title>Complete genome sequencing of Dialister sp. strain 5BBH33.</title>
        <authorList>
            <person name="Sakamoto M."/>
            <person name="Murakami T."/>
            <person name="Mori H."/>
        </authorList>
    </citation>
    <scope>NUCLEOTIDE SEQUENCE [LARGE SCALE GENOMIC DNA]</scope>
    <source>
        <strain evidence="2">5BBH33</strain>
    </source>
</reference>
<dbReference type="KEGG" id="dho:Dia5BBH33_03720"/>
<keyword evidence="2" id="KW-1185">Reference proteome</keyword>
<evidence type="ECO:0000313" key="2">
    <source>
        <dbReference type="Proteomes" id="UP000320585"/>
    </source>
</evidence>
<gene>
    <name evidence="1" type="ORF">Dia5BBH33_03720</name>
</gene>